<sequence length="78" mass="8983">MANAIQFTLQTFKAVKQLCLGQSRRDMILHLSLTSLHNSLQFHEQGLTHARNCEPLFRWDAEHFLKGRTTSLKLGEDC</sequence>
<gene>
    <name evidence="1" type="ORF">AA309_00780</name>
</gene>
<proteinExistence type="predicted"/>
<keyword evidence="2" id="KW-1185">Reference proteome</keyword>
<dbReference type="PATRIC" id="fig|1225564.3.peg.3249"/>
<accession>A0A0H1RJ02</accession>
<comment type="caution">
    <text evidence="1">The sequence shown here is derived from an EMBL/GenBank/DDBJ whole genome shotgun (WGS) entry which is preliminary data.</text>
</comment>
<evidence type="ECO:0000313" key="2">
    <source>
        <dbReference type="Proteomes" id="UP000035489"/>
    </source>
</evidence>
<dbReference type="Proteomes" id="UP000035489">
    <property type="component" value="Unassembled WGS sequence"/>
</dbReference>
<dbReference type="AlphaFoldDB" id="A0A0H1RJ02"/>
<evidence type="ECO:0000313" key="1">
    <source>
        <dbReference type="EMBL" id="KLK95014.1"/>
    </source>
</evidence>
<protein>
    <submittedName>
        <fullName evidence="1">Uncharacterized protein</fullName>
    </submittedName>
</protein>
<dbReference type="EMBL" id="LCYG01000003">
    <property type="protein sequence ID" value="KLK95014.1"/>
    <property type="molecule type" value="Genomic_DNA"/>
</dbReference>
<organism evidence="1 2">
    <name type="scientific">Microvirga vignae</name>
    <dbReference type="NCBI Taxonomy" id="1225564"/>
    <lineage>
        <taxon>Bacteria</taxon>
        <taxon>Pseudomonadati</taxon>
        <taxon>Pseudomonadota</taxon>
        <taxon>Alphaproteobacteria</taxon>
        <taxon>Hyphomicrobiales</taxon>
        <taxon>Methylobacteriaceae</taxon>
        <taxon>Microvirga</taxon>
    </lineage>
</organism>
<reference evidence="1 2" key="1">
    <citation type="submission" date="2015-05" db="EMBL/GenBank/DDBJ databases">
        <title>Draft genome sequence of Microvirga vignae strain BR3299, a novel nitrogen fixing bacteria isolated from Brazil semi-aired region.</title>
        <authorList>
            <person name="Zilli J.E."/>
            <person name="Passos S.R."/>
            <person name="Leite J."/>
            <person name="Baldani J.I."/>
            <person name="Xavier G.R."/>
            <person name="Rumjaneck N.G."/>
            <person name="Simoes-Araujo J.L."/>
        </authorList>
    </citation>
    <scope>NUCLEOTIDE SEQUENCE [LARGE SCALE GENOMIC DNA]</scope>
    <source>
        <strain evidence="1 2">BR3299</strain>
    </source>
</reference>
<name>A0A0H1RJ02_9HYPH</name>